<name>A0A6D2HH11_9BRAS</name>
<dbReference type="AlphaFoldDB" id="A0A6D2HH11"/>
<evidence type="ECO:0008006" key="3">
    <source>
        <dbReference type="Google" id="ProtNLM"/>
    </source>
</evidence>
<sequence>MFDTTANIVDGRIYVIRLINSKNTRMVVFNTQTQTWKPKMIKSDFELRGMWRCECVVVADKLYTRDCLRAKGKAYDLKKCWGVVNGVEELVAEIRLGECGWETAVSY</sequence>
<gene>
    <name evidence="1" type="ORF">MERR_LOCUS2142</name>
</gene>
<evidence type="ECO:0000313" key="1">
    <source>
        <dbReference type="EMBL" id="CAA7014907.1"/>
    </source>
</evidence>
<comment type="caution">
    <text evidence="1">The sequence shown here is derived from an EMBL/GenBank/DDBJ whole genome shotgun (WGS) entry which is preliminary data.</text>
</comment>
<proteinExistence type="predicted"/>
<evidence type="ECO:0000313" key="2">
    <source>
        <dbReference type="Proteomes" id="UP000467841"/>
    </source>
</evidence>
<dbReference type="EMBL" id="CACVBM020000133">
    <property type="protein sequence ID" value="CAA7014907.1"/>
    <property type="molecule type" value="Genomic_DNA"/>
</dbReference>
<accession>A0A6D2HH11</accession>
<reference evidence="1" key="1">
    <citation type="submission" date="2020-01" db="EMBL/GenBank/DDBJ databases">
        <authorList>
            <person name="Mishra B."/>
        </authorList>
    </citation>
    <scope>NUCLEOTIDE SEQUENCE [LARGE SCALE GENOMIC DNA]</scope>
</reference>
<organism evidence="1 2">
    <name type="scientific">Microthlaspi erraticum</name>
    <dbReference type="NCBI Taxonomy" id="1685480"/>
    <lineage>
        <taxon>Eukaryota</taxon>
        <taxon>Viridiplantae</taxon>
        <taxon>Streptophyta</taxon>
        <taxon>Embryophyta</taxon>
        <taxon>Tracheophyta</taxon>
        <taxon>Spermatophyta</taxon>
        <taxon>Magnoliopsida</taxon>
        <taxon>eudicotyledons</taxon>
        <taxon>Gunneridae</taxon>
        <taxon>Pentapetalae</taxon>
        <taxon>rosids</taxon>
        <taxon>malvids</taxon>
        <taxon>Brassicales</taxon>
        <taxon>Brassicaceae</taxon>
        <taxon>Coluteocarpeae</taxon>
        <taxon>Microthlaspi</taxon>
    </lineage>
</organism>
<dbReference type="Proteomes" id="UP000467841">
    <property type="component" value="Unassembled WGS sequence"/>
</dbReference>
<keyword evidence="2" id="KW-1185">Reference proteome</keyword>
<protein>
    <recommendedName>
        <fullName evidence="3">F-box associated domain-containing protein</fullName>
    </recommendedName>
</protein>